<proteinExistence type="inferred from homology"/>
<evidence type="ECO:0000256" key="12">
    <source>
        <dbReference type="SAM" id="Phobius"/>
    </source>
</evidence>
<evidence type="ECO:0000256" key="4">
    <source>
        <dbReference type="ARBA" id="ARBA00012557"/>
    </source>
</evidence>
<dbReference type="GO" id="GO:0000166">
    <property type="term" value="F:nucleotide binding"/>
    <property type="evidence" value="ECO:0007669"/>
    <property type="project" value="UniProtKB-KW"/>
</dbReference>
<evidence type="ECO:0000256" key="8">
    <source>
        <dbReference type="ARBA" id="ARBA00022741"/>
    </source>
</evidence>
<dbReference type="Pfam" id="PF02434">
    <property type="entry name" value="Fringe"/>
    <property type="match status" value="1"/>
</dbReference>
<keyword evidence="9" id="KW-0735">Signal-anchor</keyword>
<dbReference type="InterPro" id="IPR003378">
    <property type="entry name" value="Fringe-like_glycosylTrfase"/>
</dbReference>
<evidence type="ECO:0000256" key="10">
    <source>
        <dbReference type="ARBA" id="ARBA00022989"/>
    </source>
</evidence>
<dbReference type="Gene3D" id="3.90.550.50">
    <property type="match status" value="1"/>
</dbReference>
<organism evidence="14 15">
    <name type="scientific">Polypedilum vanderplanki</name>
    <name type="common">Sleeping chironomid midge</name>
    <dbReference type="NCBI Taxonomy" id="319348"/>
    <lineage>
        <taxon>Eukaryota</taxon>
        <taxon>Metazoa</taxon>
        <taxon>Ecdysozoa</taxon>
        <taxon>Arthropoda</taxon>
        <taxon>Hexapoda</taxon>
        <taxon>Insecta</taxon>
        <taxon>Pterygota</taxon>
        <taxon>Neoptera</taxon>
        <taxon>Endopterygota</taxon>
        <taxon>Diptera</taxon>
        <taxon>Nematocera</taxon>
        <taxon>Chironomoidea</taxon>
        <taxon>Chironomidae</taxon>
        <taxon>Chironominae</taxon>
        <taxon>Polypedilum</taxon>
        <taxon>Polypedilum</taxon>
    </lineage>
</organism>
<dbReference type="InterPro" id="IPR026050">
    <property type="entry name" value="C1GALT1/C1GALT1_chp1"/>
</dbReference>
<evidence type="ECO:0000313" key="15">
    <source>
        <dbReference type="Proteomes" id="UP001107558"/>
    </source>
</evidence>
<reference evidence="14" key="1">
    <citation type="submission" date="2021-03" db="EMBL/GenBank/DDBJ databases">
        <title>Chromosome level genome of the anhydrobiotic midge Polypedilum vanderplanki.</title>
        <authorList>
            <person name="Yoshida Y."/>
            <person name="Kikawada T."/>
            <person name="Gusev O."/>
        </authorList>
    </citation>
    <scope>NUCLEOTIDE SEQUENCE</scope>
    <source>
        <strain evidence="14">NIAS01</strain>
        <tissue evidence="14">Whole body or cell culture</tissue>
    </source>
</reference>
<dbReference type="OrthoDB" id="414175at2759"/>
<evidence type="ECO:0000256" key="7">
    <source>
        <dbReference type="ARBA" id="ARBA00022692"/>
    </source>
</evidence>
<evidence type="ECO:0000256" key="3">
    <source>
        <dbReference type="ARBA" id="ARBA00006462"/>
    </source>
</evidence>
<dbReference type="EMBL" id="JADBJN010000002">
    <property type="protein sequence ID" value="KAG5674689.1"/>
    <property type="molecule type" value="Genomic_DNA"/>
</dbReference>
<evidence type="ECO:0000256" key="2">
    <source>
        <dbReference type="ARBA" id="ARBA00004922"/>
    </source>
</evidence>
<accession>A0A9J6BXK1</accession>
<evidence type="ECO:0000313" key="14">
    <source>
        <dbReference type="EMBL" id="KAG5674689.1"/>
    </source>
</evidence>
<dbReference type="Proteomes" id="UP001107558">
    <property type="component" value="Chromosome 2"/>
</dbReference>
<dbReference type="PANTHER" id="PTHR23033:SF14">
    <property type="entry name" value="GLYCOPROTEIN-N-ACETYLGALACTOSAMINE 3-BETA-GALACTOSYLTRANSFERASE 1-RELATED"/>
    <property type="match status" value="1"/>
</dbReference>
<gene>
    <name evidence="14" type="ORF">PVAND_004641</name>
</gene>
<protein>
    <recommendedName>
        <fullName evidence="4">N-acetylgalactosaminide beta-1,3-galactosyltransferase</fullName>
        <ecNumber evidence="4">2.4.1.122</ecNumber>
    </recommendedName>
</protein>
<keyword evidence="15" id="KW-1185">Reference proteome</keyword>
<feature type="transmembrane region" description="Helical" evidence="12">
    <location>
        <begin position="9"/>
        <end position="33"/>
    </location>
</feature>
<evidence type="ECO:0000256" key="11">
    <source>
        <dbReference type="ARBA" id="ARBA00023136"/>
    </source>
</evidence>
<feature type="domain" description="Fringe-like glycosyltransferase" evidence="13">
    <location>
        <begin position="74"/>
        <end position="240"/>
    </location>
</feature>
<evidence type="ECO:0000256" key="1">
    <source>
        <dbReference type="ARBA" id="ARBA00004606"/>
    </source>
</evidence>
<evidence type="ECO:0000256" key="9">
    <source>
        <dbReference type="ARBA" id="ARBA00022968"/>
    </source>
</evidence>
<name>A0A9J6BXK1_POLVA</name>
<comment type="subcellular location">
    <subcellularLocation>
        <location evidence="1">Membrane</location>
        <topology evidence="1">Single-pass type II membrane protein</topology>
    </subcellularLocation>
</comment>
<dbReference type="PANTHER" id="PTHR23033">
    <property type="entry name" value="BETA1,3-GALACTOSYLTRANSFERASE"/>
    <property type="match status" value="1"/>
</dbReference>
<keyword evidence="10 12" id="KW-1133">Transmembrane helix</keyword>
<dbReference type="EC" id="2.4.1.122" evidence="4"/>
<dbReference type="GO" id="GO:0016020">
    <property type="term" value="C:membrane"/>
    <property type="evidence" value="ECO:0007669"/>
    <property type="project" value="UniProtKB-SubCell"/>
</dbReference>
<sequence length="371" mass="43433">MFKLLNFKVLLSFLIGFAIGTVIMFGIVSSFTFKNNLSKLKAQEMFESEEILNISSKTLYEQEMADQLFNDVKILCWVFTHPDNHKKKVPHVKNTWGRRCNKLLFMSIEKDENNSDIIAIPVPSGRSHLWNKTRLVMKYVYENHLNDADWFMRADDDNYIIMENLRYTLAQYHSETSLYIGHRFAVDYPEVREGYMAGGGHIFSKKALAKFVTIISPNNTLCDNHDGEADDLLVGQCLKKYSIFIDARDSKNQKQIFPVGVEEHMKEMSNPDLSYWYWKNLWRNVTQGGLDCCSDVYIGAHYVSTQEMYMLDYLIYNVHPFGLQKNLTEKIPRKLTLEEIIKASDKKSFSPNFKEHELIHYVDDDEKYKRK</sequence>
<evidence type="ECO:0000256" key="6">
    <source>
        <dbReference type="ARBA" id="ARBA00022679"/>
    </source>
</evidence>
<dbReference type="GO" id="GO:0016263">
    <property type="term" value="F:glycoprotein-N-acetylgalactosamine 3-beta-galactosyltransferase activity"/>
    <property type="evidence" value="ECO:0007669"/>
    <property type="project" value="UniProtKB-EC"/>
</dbReference>
<dbReference type="AlphaFoldDB" id="A0A9J6BXK1"/>
<keyword evidence="5" id="KW-0328">Glycosyltransferase</keyword>
<evidence type="ECO:0000256" key="5">
    <source>
        <dbReference type="ARBA" id="ARBA00022676"/>
    </source>
</evidence>
<evidence type="ECO:0000259" key="13">
    <source>
        <dbReference type="Pfam" id="PF02434"/>
    </source>
</evidence>
<keyword evidence="11 12" id="KW-0472">Membrane</keyword>
<comment type="similarity">
    <text evidence="3">Belongs to the glycosyltransferase 31 family. Beta3-Gal-T subfamily.</text>
</comment>
<keyword evidence="7 12" id="KW-0812">Transmembrane</keyword>
<keyword evidence="8" id="KW-0547">Nucleotide-binding</keyword>
<keyword evidence="6" id="KW-0808">Transferase</keyword>
<comment type="pathway">
    <text evidence="2">Protein modification; protein glycosylation.</text>
</comment>
<comment type="caution">
    <text evidence="14">The sequence shown here is derived from an EMBL/GenBank/DDBJ whole genome shotgun (WGS) entry which is preliminary data.</text>
</comment>